<evidence type="ECO:0000313" key="1">
    <source>
        <dbReference type="EMBL" id="CAH2019382.1"/>
    </source>
</evidence>
<name>A0A9P0QFW1_ACAOB</name>
<proteinExistence type="predicted"/>
<comment type="caution">
    <text evidence="1">The sequence shown here is derived from an EMBL/GenBank/DDBJ whole genome shotgun (WGS) entry which is preliminary data.</text>
</comment>
<dbReference type="EMBL" id="CAKOFQ010010210">
    <property type="protein sequence ID" value="CAH2019382.1"/>
    <property type="molecule type" value="Genomic_DNA"/>
</dbReference>
<dbReference type="AlphaFoldDB" id="A0A9P0QFW1"/>
<accession>A0A9P0QFW1</accession>
<dbReference type="Proteomes" id="UP001152888">
    <property type="component" value="Unassembled WGS sequence"/>
</dbReference>
<protein>
    <submittedName>
        <fullName evidence="1">Uncharacterized protein</fullName>
    </submittedName>
</protein>
<organism evidence="1 2">
    <name type="scientific">Acanthoscelides obtectus</name>
    <name type="common">Bean weevil</name>
    <name type="synonym">Bruchus obtectus</name>
    <dbReference type="NCBI Taxonomy" id="200917"/>
    <lineage>
        <taxon>Eukaryota</taxon>
        <taxon>Metazoa</taxon>
        <taxon>Ecdysozoa</taxon>
        <taxon>Arthropoda</taxon>
        <taxon>Hexapoda</taxon>
        <taxon>Insecta</taxon>
        <taxon>Pterygota</taxon>
        <taxon>Neoptera</taxon>
        <taxon>Endopterygota</taxon>
        <taxon>Coleoptera</taxon>
        <taxon>Polyphaga</taxon>
        <taxon>Cucujiformia</taxon>
        <taxon>Chrysomeloidea</taxon>
        <taxon>Chrysomelidae</taxon>
        <taxon>Bruchinae</taxon>
        <taxon>Bruchini</taxon>
        <taxon>Acanthoscelides</taxon>
    </lineage>
</organism>
<evidence type="ECO:0000313" key="2">
    <source>
        <dbReference type="Proteomes" id="UP001152888"/>
    </source>
</evidence>
<gene>
    <name evidence="1" type="ORF">ACAOBT_LOCUS37101</name>
</gene>
<sequence length="54" mass="6431">MSIKLRLYVFPLGCYEHNFRIHSQINPSIPNNCYISKLASYLWSCEYLYTQLAQ</sequence>
<keyword evidence="2" id="KW-1185">Reference proteome</keyword>
<reference evidence="1" key="1">
    <citation type="submission" date="2022-03" db="EMBL/GenBank/DDBJ databases">
        <authorList>
            <person name="Sayadi A."/>
        </authorList>
    </citation>
    <scope>NUCLEOTIDE SEQUENCE</scope>
</reference>